<accession>A0A1B1AG02</accession>
<evidence type="ECO:0000313" key="3">
    <source>
        <dbReference type="Proteomes" id="UP000092498"/>
    </source>
</evidence>
<feature type="region of interest" description="Disordered" evidence="1">
    <location>
        <begin position="49"/>
        <end position="81"/>
    </location>
</feature>
<organism evidence="2 3">
    <name type="scientific">Candidatus Viadribacter manganicus</name>
    <dbReference type="NCBI Taxonomy" id="1759059"/>
    <lineage>
        <taxon>Bacteria</taxon>
        <taxon>Pseudomonadati</taxon>
        <taxon>Pseudomonadota</taxon>
        <taxon>Alphaproteobacteria</taxon>
        <taxon>Hyphomonadales</taxon>
        <taxon>Hyphomonadaceae</taxon>
        <taxon>Candidatus Viadribacter</taxon>
    </lineage>
</organism>
<dbReference type="InterPro" id="IPR018691">
    <property type="entry name" value="DUF2188"/>
</dbReference>
<proteinExistence type="predicted"/>
<dbReference type="OrthoDB" id="7596641at2"/>
<dbReference type="RefSeq" id="WP_066768934.1">
    <property type="nucleotide sequence ID" value="NZ_CP013244.1"/>
</dbReference>
<evidence type="ECO:0000256" key="1">
    <source>
        <dbReference type="SAM" id="MobiDB-lite"/>
    </source>
</evidence>
<gene>
    <name evidence="2" type="ORF">ATE48_06020</name>
</gene>
<reference evidence="2 3" key="1">
    <citation type="submission" date="2015-11" db="EMBL/GenBank/DDBJ databases">
        <title>Whole-Genome Sequence of Candidatus Oderbacter manganicum from the National Park Lower Oder Valley, Germany.</title>
        <authorList>
            <person name="Braun B."/>
            <person name="Liere K."/>
            <person name="Szewzyk U."/>
        </authorList>
    </citation>
    <scope>NUCLEOTIDE SEQUENCE [LARGE SCALE GENOMIC DNA]</scope>
    <source>
        <strain evidence="2 3">OTSz_A_272</strain>
    </source>
</reference>
<dbReference type="AlphaFoldDB" id="A0A1B1AG02"/>
<protein>
    <recommendedName>
        <fullName evidence="4">DUF2188 domain-containing protein</fullName>
    </recommendedName>
</protein>
<dbReference type="KEGG" id="cbot:ATE48_06020"/>
<name>A0A1B1AG02_9PROT</name>
<dbReference type="InParanoid" id="A0A1B1AG02"/>
<dbReference type="Pfam" id="PF09954">
    <property type="entry name" value="DUF2188"/>
    <property type="match status" value="1"/>
</dbReference>
<feature type="compositionally biased region" description="Basic and acidic residues" evidence="1">
    <location>
        <begin position="56"/>
        <end position="74"/>
    </location>
</feature>
<evidence type="ECO:0000313" key="2">
    <source>
        <dbReference type="EMBL" id="ANP45506.1"/>
    </source>
</evidence>
<dbReference type="STRING" id="1759059.ATE48_06020"/>
<keyword evidence="3" id="KW-1185">Reference proteome</keyword>
<dbReference type="EMBL" id="CP013244">
    <property type="protein sequence ID" value="ANP45506.1"/>
    <property type="molecule type" value="Genomic_DNA"/>
</dbReference>
<dbReference type="Proteomes" id="UP000092498">
    <property type="component" value="Chromosome"/>
</dbReference>
<sequence length="81" mass="9117">MTKIIYEIVRHDGGWAFKLDGTLSNTYATHDAAYNAAKRVAIEQMRPGETAGISWEDERGRWHDEISPGDDRPEIGIVDNT</sequence>
<evidence type="ECO:0008006" key="4">
    <source>
        <dbReference type="Google" id="ProtNLM"/>
    </source>
</evidence>